<protein>
    <recommendedName>
        <fullName evidence="4">TadE-like protein</fullName>
    </recommendedName>
</protein>
<reference evidence="2 3" key="1">
    <citation type="submission" date="2018-12" db="EMBL/GenBank/DDBJ databases">
        <authorList>
            <consortium name="Pathogen Informatics"/>
        </authorList>
    </citation>
    <scope>NUCLEOTIDE SEQUENCE [LARGE SCALE GENOMIC DNA]</scope>
    <source>
        <strain evidence="2 3">NCTC11636</strain>
    </source>
</reference>
<evidence type="ECO:0000313" key="3">
    <source>
        <dbReference type="Proteomes" id="UP000266895"/>
    </source>
</evidence>
<evidence type="ECO:0000313" key="2">
    <source>
        <dbReference type="EMBL" id="VEG27124.1"/>
    </source>
</evidence>
<evidence type="ECO:0000256" key="1">
    <source>
        <dbReference type="SAM" id="Phobius"/>
    </source>
</evidence>
<accession>A0A448HFI7</accession>
<dbReference type="RefSeq" id="WP_232009867.1">
    <property type="nucleotide sequence ID" value="NZ_LR134350.1"/>
</dbReference>
<sequence>MSRPPWRPGAEEGNAPVEFIGWTLVLVVPVLYLIVTLAQVQAASFAVASAADAASRVLEVERGEEALTHARTAVGLALSDQRVEADPDEALSVTCSDGACTTALLRVEVALDLPVLSSVGVGRDVVVLDAERSVTLAGQEQ</sequence>
<gene>
    <name evidence="2" type="ORF">NCTC11636_00881</name>
</gene>
<proteinExistence type="predicted"/>
<keyword evidence="3" id="KW-1185">Reference proteome</keyword>
<keyword evidence="1" id="KW-1133">Transmembrane helix</keyword>
<evidence type="ECO:0008006" key="4">
    <source>
        <dbReference type="Google" id="ProtNLM"/>
    </source>
</evidence>
<dbReference type="AlphaFoldDB" id="A0A448HFI7"/>
<keyword evidence="1" id="KW-0472">Membrane</keyword>
<organism evidence="2 3">
    <name type="scientific">Actinomyces howellii</name>
    <dbReference type="NCBI Taxonomy" id="52771"/>
    <lineage>
        <taxon>Bacteria</taxon>
        <taxon>Bacillati</taxon>
        <taxon>Actinomycetota</taxon>
        <taxon>Actinomycetes</taxon>
        <taxon>Actinomycetales</taxon>
        <taxon>Actinomycetaceae</taxon>
        <taxon>Actinomyces</taxon>
    </lineage>
</organism>
<name>A0A448HFI7_9ACTO</name>
<keyword evidence="1" id="KW-0812">Transmembrane</keyword>
<dbReference type="KEGG" id="ahw:NCTC11636_00881"/>
<feature type="transmembrane region" description="Helical" evidence="1">
    <location>
        <begin position="20"/>
        <end position="40"/>
    </location>
</feature>
<dbReference type="Proteomes" id="UP000266895">
    <property type="component" value="Chromosome"/>
</dbReference>
<dbReference type="EMBL" id="LR134350">
    <property type="protein sequence ID" value="VEG27124.1"/>
    <property type="molecule type" value="Genomic_DNA"/>
</dbReference>